<feature type="compositionally biased region" description="Acidic residues" evidence="8">
    <location>
        <begin position="148"/>
        <end position="167"/>
    </location>
</feature>
<feature type="region of interest" description="Disordered" evidence="8">
    <location>
        <begin position="212"/>
        <end position="252"/>
    </location>
</feature>
<dbReference type="GO" id="GO:0005930">
    <property type="term" value="C:axoneme"/>
    <property type="evidence" value="ECO:0000318"/>
    <property type="project" value="GO_Central"/>
</dbReference>
<gene>
    <name evidence="10" type="ORF">MONBRDRAFT_6361</name>
</gene>
<keyword evidence="2" id="KW-0970">Cilium biogenesis/degradation</keyword>
<evidence type="ECO:0000256" key="2">
    <source>
        <dbReference type="ARBA" id="ARBA00022794"/>
    </source>
</evidence>
<feature type="compositionally biased region" description="Acidic residues" evidence="8">
    <location>
        <begin position="94"/>
        <end position="136"/>
    </location>
</feature>
<evidence type="ECO:0000256" key="5">
    <source>
        <dbReference type="ARBA" id="ARBA00044506"/>
    </source>
</evidence>
<comment type="subcellular location">
    <subcellularLocation>
        <location evidence="1">Cell projection</location>
        <location evidence="1">Cilium</location>
    </subcellularLocation>
</comment>
<keyword evidence="11" id="KW-1185">Reference proteome</keyword>
<dbReference type="GO" id="GO:0036064">
    <property type="term" value="C:ciliary basal body"/>
    <property type="evidence" value="ECO:0000318"/>
    <property type="project" value="GO_Central"/>
</dbReference>
<feature type="coiled-coil region" evidence="7">
    <location>
        <begin position="261"/>
        <end position="299"/>
    </location>
</feature>
<dbReference type="InterPro" id="IPR025254">
    <property type="entry name" value="CCDC113/CCDC96_CC"/>
</dbReference>
<dbReference type="InterPro" id="IPR051885">
    <property type="entry name" value="CC_CF"/>
</dbReference>
<dbReference type="InParanoid" id="A9UTL9"/>
<keyword evidence="3 7" id="KW-0175">Coiled coil</keyword>
<evidence type="ECO:0000256" key="4">
    <source>
        <dbReference type="ARBA" id="ARBA00023273"/>
    </source>
</evidence>
<evidence type="ECO:0000256" key="7">
    <source>
        <dbReference type="SAM" id="Coils"/>
    </source>
</evidence>
<evidence type="ECO:0000256" key="1">
    <source>
        <dbReference type="ARBA" id="ARBA00004138"/>
    </source>
</evidence>
<dbReference type="GeneID" id="5888950"/>
<keyword evidence="4" id="KW-0966">Cell projection</keyword>
<evidence type="ECO:0000256" key="8">
    <source>
        <dbReference type="SAM" id="MobiDB-lite"/>
    </source>
</evidence>
<dbReference type="FunCoup" id="A9UTL9">
    <property type="interactions" value="53"/>
</dbReference>
<name>A9UTL9_MONBE</name>
<dbReference type="GO" id="GO:0060271">
    <property type="term" value="P:cilium assembly"/>
    <property type="evidence" value="ECO:0000318"/>
    <property type="project" value="GO_Central"/>
</dbReference>
<dbReference type="PANTHER" id="PTHR15654">
    <property type="entry name" value="COILED-COIL DOMAIN-CONTAINING PROTEIN 113-RELATED"/>
    <property type="match status" value="1"/>
</dbReference>
<feature type="region of interest" description="Disordered" evidence="8">
    <location>
        <begin position="1"/>
        <end position="173"/>
    </location>
</feature>
<protein>
    <recommendedName>
        <fullName evidence="6">Cilia- and flagella-associated protein 263</fullName>
    </recommendedName>
</protein>
<evidence type="ECO:0000259" key="9">
    <source>
        <dbReference type="Pfam" id="PF13870"/>
    </source>
</evidence>
<dbReference type="STRING" id="81824.A9UTL9"/>
<feature type="coiled-coil region" evidence="7">
    <location>
        <begin position="447"/>
        <end position="541"/>
    </location>
</feature>
<comment type="similarity">
    <text evidence="5">Belongs to the CFAP263 family.</text>
</comment>
<dbReference type="eggNOG" id="ENOG502QU7J">
    <property type="taxonomic scope" value="Eukaryota"/>
</dbReference>
<proteinExistence type="inferred from homology"/>
<evidence type="ECO:0000313" key="11">
    <source>
        <dbReference type="Proteomes" id="UP000001357"/>
    </source>
</evidence>
<evidence type="ECO:0000256" key="3">
    <source>
        <dbReference type="ARBA" id="ARBA00023054"/>
    </source>
</evidence>
<evidence type="ECO:0000313" key="10">
    <source>
        <dbReference type="EMBL" id="EDQ91517.1"/>
    </source>
</evidence>
<dbReference type="Proteomes" id="UP000001357">
    <property type="component" value="Unassembled WGS sequence"/>
</dbReference>
<dbReference type="PANTHER" id="PTHR15654:SF2">
    <property type="entry name" value="COILED-COIL DOMAIN-CONTAINING PROTEIN 113"/>
    <property type="match status" value="1"/>
</dbReference>
<organism evidence="10 11">
    <name type="scientific">Monosiga brevicollis</name>
    <name type="common">Choanoflagellate</name>
    <dbReference type="NCBI Taxonomy" id="81824"/>
    <lineage>
        <taxon>Eukaryota</taxon>
        <taxon>Choanoflagellata</taxon>
        <taxon>Craspedida</taxon>
        <taxon>Salpingoecidae</taxon>
        <taxon>Monosiga</taxon>
    </lineage>
</organism>
<feature type="non-terminal residue" evidence="10">
    <location>
        <position position="546"/>
    </location>
</feature>
<evidence type="ECO:0000256" key="6">
    <source>
        <dbReference type="ARBA" id="ARBA00044798"/>
    </source>
</evidence>
<reference evidence="10 11" key="1">
    <citation type="journal article" date="2008" name="Nature">
        <title>The genome of the choanoflagellate Monosiga brevicollis and the origin of metazoans.</title>
        <authorList>
            <consortium name="JGI Sequencing"/>
            <person name="King N."/>
            <person name="Westbrook M.J."/>
            <person name="Young S.L."/>
            <person name="Kuo A."/>
            <person name="Abedin M."/>
            <person name="Chapman J."/>
            <person name="Fairclough S."/>
            <person name="Hellsten U."/>
            <person name="Isogai Y."/>
            <person name="Letunic I."/>
            <person name="Marr M."/>
            <person name="Pincus D."/>
            <person name="Putnam N."/>
            <person name="Rokas A."/>
            <person name="Wright K.J."/>
            <person name="Zuzow R."/>
            <person name="Dirks W."/>
            <person name="Good M."/>
            <person name="Goodstein D."/>
            <person name="Lemons D."/>
            <person name="Li W."/>
            <person name="Lyons J.B."/>
            <person name="Morris A."/>
            <person name="Nichols S."/>
            <person name="Richter D.J."/>
            <person name="Salamov A."/>
            <person name="Bork P."/>
            <person name="Lim W.A."/>
            <person name="Manning G."/>
            <person name="Miller W.T."/>
            <person name="McGinnis W."/>
            <person name="Shapiro H."/>
            <person name="Tjian R."/>
            <person name="Grigoriev I.V."/>
            <person name="Rokhsar D."/>
        </authorList>
    </citation>
    <scope>NUCLEOTIDE SEQUENCE [LARGE SCALE GENOMIC DNA]</scope>
    <source>
        <strain evidence="11">MX1 / ATCC 50154</strain>
    </source>
</reference>
<feature type="compositionally biased region" description="Low complexity" evidence="8">
    <location>
        <begin position="217"/>
        <end position="228"/>
    </location>
</feature>
<dbReference type="AlphaFoldDB" id="A9UTL9"/>
<dbReference type="Pfam" id="PF13870">
    <property type="entry name" value="CCDC113_CCDC96_CC"/>
    <property type="match status" value="1"/>
</dbReference>
<dbReference type="EMBL" id="CH991545">
    <property type="protein sequence ID" value="EDQ91517.1"/>
    <property type="molecule type" value="Genomic_DNA"/>
</dbReference>
<accession>A9UTL9</accession>
<feature type="domain" description="CCDC113/CCDC96 coiled-coil" evidence="9">
    <location>
        <begin position="378"/>
        <end position="545"/>
    </location>
</feature>
<dbReference type="KEGG" id="mbr:MONBRDRAFT_6361"/>
<sequence length="546" mass="60236">MADVSEPGPEDSASPLQGEPSEPLPEVAVTDANEPIEEGTGDANGGHAVGADVPDSGEISALNVDTDTDAAADAGMNDSDEAGDHPNVNAGVNDDADVDVDANMDGDVDEDVDVNDAADADADDAAGADDAADAMAEDAANAGVSIMVDEEANMDEDGEQDDDDDLSFDPFPSLSNDEFATRLEELRLQLHEVDRENYILDRAWVKAEADMREKSAAPKAPSAKPTATRNPKRRSRMRPASSTTETAEPQIPVSLTDAQLAELARREVDQLQSEYDEDHARMDKALADLQAELFDLQEQVREIPGQIDLFQHDVAATAATTRSGKVETETLQRFYEVQSQVCGRCRGLRIMFRCFPARLGSRSFCRTLAPHGRGGPQALETTVDKLQLKANSLRQQQRRVAEHLRHKEEYGGVLHQVDFEQLRIENSQQNTTLDTRSKELLNLKVTLSKTNQALTKQKDHLSQTERELAQVQAELKRRETLRQKIEAEFEQVTARNATLKKANDELKQEREDFKVPSVMDYVQEQAALPRLRANVRTLERKVELAQ</sequence>
<dbReference type="RefSeq" id="XP_001743939.1">
    <property type="nucleotide sequence ID" value="XM_001743887.1"/>
</dbReference>